<organism evidence="2 3">
    <name type="scientific">Ooceraea biroi</name>
    <name type="common">Clonal raider ant</name>
    <name type="synonym">Cerapachys biroi</name>
    <dbReference type="NCBI Taxonomy" id="2015173"/>
    <lineage>
        <taxon>Eukaryota</taxon>
        <taxon>Metazoa</taxon>
        <taxon>Ecdysozoa</taxon>
        <taxon>Arthropoda</taxon>
        <taxon>Hexapoda</taxon>
        <taxon>Insecta</taxon>
        <taxon>Pterygota</taxon>
        <taxon>Neoptera</taxon>
        <taxon>Endopterygota</taxon>
        <taxon>Hymenoptera</taxon>
        <taxon>Apocrita</taxon>
        <taxon>Aculeata</taxon>
        <taxon>Formicoidea</taxon>
        <taxon>Formicidae</taxon>
        <taxon>Dorylinae</taxon>
        <taxon>Ooceraea</taxon>
    </lineage>
</organism>
<dbReference type="EMBL" id="KK107152">
    <property type="protein sequence ID" value="EZA57117.1"/>
    <property type="molecule type" value="Genomic_DNA"/>
</dbReference>
<keyword evidence="3" id="KW-1185">Reference proteome</keyword>
<proteinExistence type="predicted"/>
<dbReference type="AlphaFoldDB" id="A0A026WM45"/>
<feature type="region of interest" description="Disordered" evidence="1">
    <location>
        <begin position="1"/>
        <end position="29"/>
    </location>
</feature>
<accession>A0A026WM45</accession>
<evidence type="ECO:0000313" key="2">
    <source>
        <dbReference type="EMBL" id="EZA57117.1"/>
    </source>
</evidence>
<feature type="compositionally biased region" description="Basic and acidic residues" evidence="1">
    <location>
        <begin position="19"/>
        <end position="29"/>
    </location>
</feature>
<gene>
    <name evidence="2" type="ORF">X777_01723</name>
</gene>
<reference evidence="2 3" key="1">
    <citation type="journal article" date="2014" name="Curr. Biol.">
        <title>The genome of the clonal raider ant Cerapachys biroi.</title>
        <authorList>
            <person name="Oxley P.R."/>
            <person name="Ji L."/>
            <person name="Fetter-Pruneda I."/>
            <person name="McKenzie S.K."/>
            <person name="Li C."/>
            <person name="Hu H."/>
            <person name="Zhang G."/>
            <person name="Kronauer D.J."/>
        </authorList>
    </citation>
    <scope>NUCLEOTIDE SEQUENCE [LARGE SCALE GENOMIC DNA]</scope>
</reference>
<dbReference type="Proteomes" id="UP000053097">
    <property type="component" value="Unassembled WGS sequence"/>
</dbReference>
<evidence type="ECO:0000256" key="1">
    <source>
        <dbReference type="SAM" id="MobiDB-lite"/>
    </source>
</evidence>
<sequence>MEEVNSEMKVTTAKGQKGRANDEGERVDDWREYGEENAGLNYSMRAVSLQAPSRLHSVFFP</sequence>
<protein>
    <submittedName>
        <fullName evidence="2">Uncharacterized protein</fullName>
    </submittedName>
</protein>
<evidence type="ECO:0000313" key="3">
    <source>
        <dbReference type="Proteomes" id="UP000053097"/>
    </source>
</evidence>
<name>A0A026WM45_OOCBI</name>